<reference evidence="1 2" key="1">
    <citation type="journal article" date="2022" name="Genome Biol. Evol.">
        <title>Host diet, physiology and behaviors set the stage for Lachnospiraceae cladogenesis.</title>
        <authorList>
            <person name="Vera-Ponce De Leon A."/>
            <person name="Schneider M."/>
            <person name="Jahnes B.C."/>
            <person name="Sadowski V."/>
            <person name="Camuy-Velez L.A."/>
            <person name="Duan J."/>
            <person name="Sabree Z.L."/>
        </authorList>
    </citation>
    <scope>NUCLEOTIDE SEQUENCE [LARGE SCALE GENOMIC DNA]</scope>
    <source>
        <strain evidence="1 2">PAL227</strain>
    </source>
</reference>
<comment type="caution">
    <text evidence="1">The sequence shown here is derived from an EMBL/GenBank/DDBJ whole genome shotgun (WGS) entry which is preliminary data.</text>
</comment>
<keyword evidence="2" id="KW-1185">Reference proteome</keyword>
<proteinExistence type="predicted"/>
<organism evidence="1 2">
    <name type="scientific">Ohessyouella blattaphilus</name>
    <dbReference type="NCBI Taxonomy" id="2949333"/>
    <lineage>
        <taxon>Bacteria</taxon>
        <taxon>Bacillati</taxon>
        <taxon>Bacillota</taxon>
        <taxon>Clostridia</taxon>
        <taxon>Lachnospirales</taxon>
        <taxon>Lachnospiraceae</taxon>
        <taxon>Ohessyouella</taxon>
    </lineage>
</organism>
<dbReference type="RefSeq" id="WP_262069155.1">
    <property type="nucleotide sequence ID" value="NZ_JAMXOC010000011.1"/>
</dbReference>
<sequence length="58" mass="7156">MIKVRLQGTREEIIWFREQILARNVNVEIKEVSDFFNNKGTRNFVRNYMEINRAKRKR</sequence>
<accession>A0ABT1EHU6</accession>
<gene>
    <name evidence="1" type="ORF">NK118_08425</name>
</gene>
<evidence type="ECO:0000313" key="2">
    <source>
        <dbReference type="Proteomes" id="UP001523565"/>
    </source>
</evidence>
<evidence type="ECO:0000313" key="1">
    <source>
        <dbReference type="EMBL" id="MCP1110274.1"/>
    </source>
</evidence>
<dbReference type="EMBL" id="JAMZFV010000011">
    <property type="protein sequence ID" value="MCP1110274.1"/>
    <property type="molecule type" value="Genomic_DNA"/>
</dbReference>
<protein>
    <submittedName>
        <fullName evidence="1">Uncharacterized protein</fullName>
    </submittedName>
</protein>
<dbReference type="Proteomes" id="UP001523565">
    <property type="component" value="Unassembled WGS sequence"/>
</dbReference>
<name>A0ABT1EHU6_9FIRM</name>